<organism evidence="4 5">
    <name type="scientific">Streptomyces luteolifulvus</name>
    <dbReference type="NCBI Taxonomy" id="2615112"/>
    <lineage>
        <taxon>Bacteria</taxon>
        <taxon>Bacillati</taxon>
        <taxon>Actinomycetota</taxon>
        <taxon>Actinomycetes</taxon>
        <taxon>Kitasatosporales</taxon>
        <taxon>Streptomycetaceae</taxon>
        <taxon>Streptomyces</taxon>
    </lineage>
</organism>
<sequence length="239" mass="25520">MDTRSALIEATAELLAHSPGGDVSTRAISEAAGVQQPVLYRLFGDKNGLLRATVDHVWDQYLGSKRAAEKSEDPLQDLRAGWDSHTAFALAHPNAYKLMFSSALGPEPEAAEEAMRILREVLERLAKQGRLRVTPDVGARMVMSANTGVALALITRPALYPDLALSVMVRDAIHRAILLAPAADTATQAADAAAQDARVAAATTLLSFVDELTPRPFTPAESALLEQWLAQIAGSGRTS</sequence>
<dbReference type="EMBL" id="VZRB01000024">
    <property type="protein sequence ID" value="KAB1142501.1"/>
    <property type="molecule type" value="Genomic_DNA"/>
</dbReference>
<dbReference type="AlphaFoldDB" id="A0A6H9UUJ1"/>
<evidence type="ECO:0000313" key="5">
    <source>
        <dbReference type="Proteomes" id="UP000442707"/>
    </source>
</evidence>
<evidence type="ECO:0000256" key="1">
    <source>
        <dbReference type="ARBA" id="ARBA00023125"/>
    </source>
</evidence>
<dbReference type="PANTHER" id="PTHR30055">
    <property type="entry name" value="HTH-TYPE TRANSCRIPTIONAL REGULATOR RUTR"/>
    <property type="match status" value="1"/>
</dbReference>
<dbReference type="PANTHER" id="PTHR30055:SF233">
    <property type="entry name" value="REGULATORY PROTEIN TETR"/>
    <property type="match status" value="1"/>
</dbReference>
<evidence type="ECO:0000313" key="4">
    <source>
        <dbReference type="EMBL" id="KAB1142501.1"/>
    </source>
</evidence>
<reference evidence="4 5" key="1">
    <citation type="submission" date="2019-09" db="EMBL/GenBank/DDBJ databases">
        <title>Screening of Novel Bioactive Compounds from Soil-Associated.</title>
        <authorList>
            <person name="Zhao S."/>
        </authorList>
    </citation>
    <scope>NUCLEOTIDE SEQUENCE [LARGE SCALE GENOMIC DNA]</scope>
    <source>
        <strain evidence="4 5">HIT-DPA4</strain>
    </source>
</reference>
<dbReference type="GO" id="GO:0003700">
    <property type="term" value="F:DNA-binding transcription factor activity"/>
    <property type="evidence" value="ECO:0007669"/>
    <property type="project" value="TreeGrafter"/>
</dbReference>
<comment type="caution">
    <text evidence="4">The sequence shown here is derived from an EMBL/GenBank/DDBJ whole genome shotgun (WGS) entry which is preliminary data.</text>
</comment>
<dbReference type="PROSITE" id="PS50977">
    <property type="entry name" value="HTH_TETR_2"/>
    <property type="match status" value="1"/>
</dbReference>
<dbReference type="InterPro" id="IPR001647">
    <property type="entry name" value="HTH_TetR"/>
</dbReference>
<dbReference type="InterPro" id="IPR009057">
    <property type="entry name" value="Homeodomain-like_sf"/>
</dbReference>
<gene>
    <name evidence="4" type="ORF">F7R91_28735</name>
</gene>
<dbReference type="RefSeq" id="WP_150953135.1">
    <property type="nucleotide sequence ID" value="NZ_VZRB01000024.1"/>
</dbReference>
<feature type="DNA-binding region" description="H-T-H motif" evidence="2">
    <location>
        <begin position="24"/>
        <end position="43"/>
    </location>
</feature>
<dbReference type="SUPFAM" id="SSF46689">
    <property type="entry name" value="Homeodomain-like"/>
    <property type="match status" value="1"/>
</dbReference>
<proteinExistence type="predicted"/>
<keyword evidence="1 2" id="KW-0238">DNA-binding</keyword>
<keyword evidence="5" id="KW-1185">Reference proteome</keyword>
<dbReference type="SUPFAM" id="SSF48498">
    <property type="entry name" value="Tetracyclin repressor-like, C-terminal domain"/>
    <property type="match status" value="1"/>
</dbReference>
<evidence type="ECO:0000256" key="2">
    <source>
        <dbReference type="PROSITE-ProRule" id="PRU00335"/>
    </source>
</evidence>
<name>A0A6H9UUJ1_9ACTN</name>
<accession>A0A6H9UUJ1</accession>
<dbReference type="Pfam" id="PF00440">
    <property type="entry name" value="TetR_N"/>
    <property type="match status" value="1"/>
</dbReference>
<dbReference type="InterPro" id="IPR036271">
    <property type="entry name" value="Tet_transcr_reg_TetR-rel_C_sf"/>
</dbReference>
<dbReference type="Proteomes" id="UP000442707">
    <property type="component" value="Unassembled WGS sequence"/>
</dbReference>
<protein>
    <submittedName>
        <fullName evidence="4">TetR/AcrR family transcriptional regulator</fullName>
    </submittedName>
</protein>
<dbReference type="GO" id="GO:0000976">
    <property type="term" value="F:transcription cis-regulatory region binding"/>
    <property type="evidence" value="ECO:0007669"/>
    <property type="project" value="TreeGrafter"/>
</dbReference>
<dbReference type="InterPro" id="IPR050109">
    <property type="entry name" value="HTH-type_TetR-like_transc_reg"/>
</dbReference>
<feature type="domain" description="HTH tetR-type" evidence="3">
    <location>
        <begin position="1"/>
        <end position="61"/>
    </location>
</feature>
<evidence type="ECO:0000259" key="3">
    <source>
        <dbReference type="PROSITE" id="PS50977"/>
    </source>
</evidence>
<dbReference type="Gene3D" id="1.10.357.10">
    <property type="entry name" value="Tetracycline Repressor, domain 2"/>
    <property type="match status" value="1"/>
</dbReference>